<keyword evidence="1" id="KW-0175">Coiled coil</keyword>
<reference evidence="3" key="1">
    <citation type="submission" date="2023-07" db="EMBL/GenBank/DDBJ databases">
        <title>Genomic Encyclopedia of Type Strains, Phase IV (KMG-IV): sequencing the most valuable type-strain genomes for metagenomic binning, comparative biology and taxonomic classification.</title>
        <authorList>
            <person name="Goeker M."/>
        </authorList>
    </citation>
    <scope>NUCLEOTIDE SEQUENCE</scope>
    <source>
        <strain evidence="3">DSM 24202</strain>
    </source>
</reference>
<dbReference type="InterPro" id="IPR058240">
    <property type="entry name" value="rSAM_sf"/>
</dbReference>
<evidence type="ECO:0000313" key="4">
    <source>
        <dbReference type="Proteomes" id="UP001238163"/>
    </source>
</evidence>
<dbReference type="InterPro" id="IPR013785">
    <property type="entry name" value="Aldolase_TIM"/>
</dbReference>
<evidence type="ECO:0000313" key="3">
    <source>
        <dbReference type="EMBL" id="MDQ0287986.1"/>
    </source>
</evidence>
<evidence type="ECO:0000256" key="2">
    <source>
        <dbReference type="SAM" id="MobiDB-lite"/>
    </source>
</evidence>
<dbReference type="AlphaFoldDB" id="A0AAE3VCR3"/>
<dbReference type="RefSeq" id="WP_307259150.1">
    <property type="nucleotide sequence ID" value="NZ_JAUSVL010000001.1"/>
</dbReference>
<comment type="caution">
    <text evidence="3">The sequence shown here is derived from an EMBL/GenBank/DDBJ whole genome shotgun (WGS) entry which is preliminary data.</text>
</comment>
<proteinExistence type="predicted"/>
<dbReference type="SUPFAM" id="SSF48452">
    <property type="entry name" value="TPR-like"/>
    <property type="match status" value="1"/>
</dbReference>
<accession>A0AAE3VCR3</accession>
<keyword evidence="4" id="KW-1185">Reference proteome</keyword>
<sequence>MELYLTNRQRAAFPDSMALSPEDMPVNVAIKALDLAASSKSGMVVLKGNEPAIYPDLDALLAACAKRSMNIFLETSGLMPDGAKTLLVKSSVNVLWRVYRPEFYSPADMVEMRANLQELLAAQLSVQFIGVADDVAANYDFLLALMAECGIKKLVMRVDCRTPLERLRPLAAWCAAKATALLKDGAVLKIDCGMPSCVFSDEDYGRLAKVGMTYGQCLPYMGVLPDGRVCHCRHMTQLPGPQVGTFKDENALRQYYFTVFRELQWYLQPFTGCQQCLSLATSQCTGVSMATKATAVQQNYERLKAEIEQEGENANAEEHQRRLWHMTEAAMLLAFYADAIECLEELRRLEPANGNVHYLLACAYWENGQLSEGEEEFRKASRLVDNPLMPLGELHRRLYANGNLIKARILQEEMRRVKQGMDEKKAAADKTAANDKTPE</sequence>
<gene>
    <name evidence="3" type="ORF">J3R75_000093</name>
</gene>
<feature type="coiled-coil region" evidence="1">
    <location>
        <begin position="290"/>
        <end position="320"/>
    </location>
</feature>
<protein>
    <submittedName>
        <fullName evidence="3">Tetratricopeptide (TPR) repeat protein</fullName>
    </submittedName>
</protein>
<organism evidence="3 4">
    <name type="scientific">Oligosphaera ethanolica</name>
    <dbReference type="NCBI Taxonomy" id="760260"/>
    <lineage>
        <taxon>Bacteria</taxon>
        <taxon>Pseudomonadati</taxon>
        <taxon>Lentisphaerota</taxon>
        <taxon>Oligosphaeria</taxon>
        <taxon>Oligosphaerales</taxon>
        <taxon>Oligosphaeraceae</taxon>
        <taxon>Oligosphaera</taxon>
    </lineage>
</organism>
<evidence type="ECO:0000256" key="1">
    <source>
        <dbReference type="SAM" id="Coils"/>
    </source>
</evidence>
<dbReference type="Gene3D" id="3.20.20.70">
    <property type="entry name" value="Aldolase class I"/>
    <property type="match status" value="1"/>
</dbReference>
<dbReference type="Proteomes" id="UP001238163">
    <property type="component" value="Unassembled WGS sequence"/>
</dbReference>
<dbReference type="SUPFAM" id="SSF102114">
    <property type="entry name" value="Radical SAM enzymes"/>
    <property type="match status" value="1"/>
</dbReference>
<dbReference type="Gene3D" id="1.25.40.10">
    <property type="entry name" value="Tetratricopeptide repeat domain"/>
    <property type="match status" value="1"/>
</dbReference>
<name>A0AAE3VCR3_9BACT</name>
<feature type="region of interest" description="Disordered" evidence="2">
    <location>
        <begin position="420"/>
        <end position="439"/>
    </location>
</feature>
<dbReference type="EMBL" id="JAUSVL010000001">
    <property type="protein sequence ID" value="MDQ0287986.1"/>
    <property type="molecule type" value="Genomic_DNA"/>
</dbReference>
<dbReference type="InterPro" id="IPR011990">
    <property type="entry name" value="TPR-like_helical_dom_sf"/>
</dbReference>